<dbReference type="InterPro" id="IPR035994">
    <property type="entry name" value="Nucleoside_phosphorylase_sf"/>
</dbReference>
<protein>
    <recommendedName>
        <fullName evidence="1">Nucleoside phosphorylase domain-containing protein</fullName>
    </recommendedName>
</protein>
<evidence type="ECO:0000259" key="1">
    <source>
        <dbReference type="Pfam" id="PF01048"/>
    </source>
</evidence>
<dbReference type="CDD" id="cd17877">
    <property type="entry name" value="NP_MTAN-like"/>
    <property type="match status" value="1"/>
</dbReference>
<name>A0A7C4ER30_9BACT</name>
<dbReference type="PANTHER" id="PTHR46832:SF1">
    <property type="entry name" value="5'-METHYLTHIOADENOSINE_S-ADENOSYLHOMOCYSTEINE NUCLEOSIDASE"/>
    <property type="match status" value="1"/>
</dbReference>
<dbReference type="GO" id="GO:0005829">
    <property type="term" value="C:cytosol"/>
    <property type="evidence" value="ECO:0007669"/>
    <property type="project" value="TreeGrafter"/>
</dbReference>
<dbReference type="Pfam" id="PF01048">
    <property type="entry name" value="PNP_UDP_1"/>
    <property type="match status" value="1"/>
</dbReference>
<feature type="domain" description="Nucleoside phosphorylase" evidence="1">
    <location>
        <begin position="11"/>
        <end position="190"/>
    </location>
</feature>
<dbReference type="GO" id="GO:0008782">
    <property type="term" value="F:adenosylhomocysteine nucleosidase activity"/>
    <property type="evidence" value="ECO:0007669"/>
    <property type="project" value="TreeGrafter"/>
</dbReference>
<reference evidence="2" key="1">
    <citation type="journal article" date="2020" name="mSystems">
        <title>Genome- and Community-Level Interaction Insights into Carbon Utilization and Element Cycling Functions of Hydrothermarchaeota in Hydrothermal Sediment.</title>
        <authorList>
            <person name="Zhou Z."/>
            <person name="Liu Y."/>
            <person name="Xu W."/>
            <person name="Pan J."/>
            <person name="Luo Z.H."/>
            <person name="Li M."/>
        </authorList>
    </citation>
    <scope>NUCLEOTIDE SEQUENCE [LARGE SCALE GENOMIC DNA]</scope>
    <source>
        <strain evidence="2">SpSt-769</strain>
    </source>
</reference>
<proteinExistence type="predicted"/>
<comment type="caution">
    <text evidence="2">The sequence shown here is derived from an EMBL/GenBank/DDBJ whole genome shotgun (WGS) entry which is preliminary data.</text>
</comment>
<dbReference type="PANTHER" id="PTHR46832">
    <property type="entry name" value="5'-METHYLTHIOADENOSINE/S-ADENOSYLHOMOCYSTEINE NUCLEOSIDASE"/>
    <property type="match status" value="1"/>
</dbReference>
<dbReference type="InterPro" id="IPR000845">
    <property type="entry name" value="Nucleoside_phosphorylase_d"/>
</dbReference>
<dbReference type="Gene3D" id="3.40.50.1580">
    <property type="entry name" value="Nucleoside phosphorylase domain"/>
    <property type="match status" value="1"/>
</dbReference>
<accession>A0A7C4ER30</accession>
<dbReference type="GO" id="GO:0008930">
    <property type="term" value="F:methylthioadenosine nucleosidase activity"/>
    <property type="evidence" value="ECO:0007669"/>
    <property type="project" value="TreeGrafter"/>
</dbReference>
<evidence type="ECO:0000313" key="2">
    <source>
        <dbReference type="EMBL" id="HGH59805.1"/>
    </source>
</evidence>
<gene>
    <name evidence="2" type="ORF">ENV54_00750</name>
</gene>
<dbReference type="GO" id="GO:0019284">
    <property type="term" value="P:L-methionine salvage from S-adenosylmethionine"/>
    <property type="evidence" value="ECO:0007669"/>
    <property type="project" value="TreeGrafter"/>
</dbReference>
<organism evidence="2">
    <name type="scientific">Desulfomonile tiedjei</name>
    <dbReference type="NCBI Taxonomy" id="2358"/>
    <lineage>
        <taxon>Bacteria</taxon>
        <taxon>Pseudomonadati</taxon>
        <taxon>Thermodesulfobacteriota</taxon>
        <taxon>Desulfomonilia</taxon>
        <taxon>Desulfomonilales</taxon>
        <taxon>Desulfomonilaceae</taxon>
        <taxon>Desulfomonile</taxon>
    </lineage>
</organism>
<dbReference type="AlphaFoldDB" id="A0A7C4ER30"/>
<dbReference type="GO" id="GO:0009116">
    <property type="term" value="P:nucleoside metabolic process"/>
    <property type="evidence" value="ECO:0007669"/>
    <property type="project" value="InterPro"/>
</dbReference>
<dbReference type="EMBL" id="DTGT01000022">
    <property type="protein sequence ID" value="HGH59805.1"/>
    <property type="molecule type" value="Genomic_DNA"/>
</dbReference>
<sequence>MKRENRAPCFVFPMGMEAAPFLRRLEVLSRERRGKSTYRRAFFEGSRVLVVRCGIGPSRAASSIRNLDERPAWIVGVGTAGALEDALRVGHMVISSTLVCPEESARSYQSDPLIIETLCQACERAHATYRVGTIASASRPVFDRRGRNELRRKTAALAVDMESYWLAQEAERLGVPFAALRVISDDIDAPPLPEYADWRPLLRSPLNLIARIRPYLRWRTFLRDFRAAIEELPPVLVEALRCWNRYGSSGG</sequence>
<dbReference type="SUPFAM" id="SSF53167">
    <property type="entry name" value="Purine and uridine phosphorylases"/>
    <property type="match status" value="1"/>
</dbReference>